<proteinExistence type="predicted"/>
<evidence type="ECO:0008006" key="2">
    <source>
        <dbReference type="Google" id="ProtNLM"/>
    </source>
</evidence>
<dbReference type="InterPro" id="IPR022552">
    <property type="entry name" value="UPF_Ycf55"/>
</dbReference>
<keyword evidence="1" id="KW-0150">Chloroplast</keyword>
<organism evidence="1">
    <name type="scientific">Dermonema virens</name>
    <dbReference type="NCBI Taxonomy" id="1077399"/>
    <lineage>
        <taxon>Eukaryota</taxon>
        <taxon>Rhodophyta</taxon>
        <taxon>Florideophyceae</taxon>
        <taxon>Nemaliophycidae</taxon>
        <taxon>Nemaliales</taxon>
        <taxon>Liagoraceae</taxon>
        <taxon>Dermonema</taxon>
    </lineage>
</organism>
<name>A0A1G4NRH9_9FLOR</name>
<reference evidence="1" key="1">
    <citation type="submission" date="2016-10" db="EMBL/GenBank/DDBJ databases">
        <title>Chloroplast genomes as a tool to resolve red algal phylogenies: a case study in the Nemaliales.</title>
        <authorList>
            <person name="Costa J.F."/>
            <person name="Lin S.M."/>
            <person name="Macaya E.C."/>
            <person name="Fernandez-Garcia C."/>
            <person name="Verbruggen H."/>
        </authorList>
    </citation>
    <scope>NUCLEOTIDE SEQUENCE</scope>
    <source>
        <strain evidence="1">J.0258</strain>
    </source>
</reference>
<keyword evidence="1" id="KW-0934">Plastid</keyword>
<dbReference type="EMBL" id="LT622863">
    <property type="protein sequence ID" value="SCW21262.1"/>
    <property type="molecule type" value="Genomic_DNA"/>
</dbReference>
<dbReference type="AlphaFoldDB" id="A0A1G4NRH9"/>
<geneLocation type="chloroplast" evidence="1"/>
<accession>A0A1G4NRH9</accession>
<protein>
    <recommendedName>
        <fullName evidence="2">Ycf55</fullName>
    </recommendedName>
</protein>
<dbReference type="GeneID" id="30000144"/>
<evidence type="ECO:0000313" key="1">
    <source>
        <dbReference type="EMBL" id="SCW21262.1"/>
    </source>
</evidence>
<dbReference type="InterPro" id="IPR017077">
    <property type="entry name" value="Uncharacterised_Ycf55_algae"/>
</dbReference>
<sequence length="322" mass="37827">MITYWPTTQGTQLNNQVSNLFKKIYIKLNFNLYNKTSNILSIDIVSSTVKQELFKIILLELEILILDVTELDVHIADIYMLNKKILVDLINKSLLNFQQIFELSTIDTNVSQLTSLITYKRIFLEHKLLLQNLLIYLIFGSSADKNKTFIFPAGKIPVQHVEILLDNLVIQLADLIFTYFIIKDRSIVDLFQFLKSNKICRNTYVSARSIATFKNNLVWSNYALYHFHQPRIIYNNRYQVWIFSTKGLHCQYIYAYREHELGLLSGFQVFIIILLELQDFVLPKIRSILLLFGRVWIYLLRYVITNSLKVLLKSIAIVTRIK</sequence>
<reference evidence="1" key="2">
    <citation type="submission" date="2016-10" db="EMBL/GenBank/DDBJ databases">
        <authorList>
            <person name="de Groot N.N."/>
        </authorList>
    </citation>
    <scope>NUCLEOTIDE SEQUENCE</scope>
    <source>
        <strain evidence="1">J.0258</strain>
    </source>
</reference>
<gene>
    <name evidence="1" type="primary">ycf55</name>
    <name evidence="1" type="ORF">BQ776_24</name>
</gene>
<dbReference type="RefSeq" id="YP_009313008.1">
    <property type="nucleotide sequence ID" value="NC_031655.1"/>
</dbReference>
<dbReference type="PIRSF" id="PIRSF036962">
    <property type="entry name" value="UCP036962_SignTr_Ycf55"/>
    <property type="match status" value="1"/>
</dbReference>
<dbReference type="Pfam" id="PF12452">
    <property type="entry name" value="DUF3685"/>
    <property type="match status" value="1"/>
</dbReference>